<evidence type="ECO:0000256" key="6">
    <source>
        <dbReference type="RuleBase" id="RU364089"/>
    </source>
</evidence>
<dbReference type="Pfam" id="PF03577">
    <property type="entry name" value="Peptidase_C69"/>
    <property type="match status" value="1"/>
</dbReference>
<dbReference type="GO" id="GO:0016805">
    <property type="term" value="F:dipeptidase activity"/>
    <property type="evidence" value="ECO:0007669"/>
    <property type="project" value="UniProtKB-KW"/>
</dbReference>
<feature type="signal peptide" evidence="7">
    <location>
        <begin position="1"/>
        <end position="23"/>
    </location>
</feature>
<organism evidence="8 9">
    <name type="scientific">Parendozoicomonas callyspongiae</name>
    <dbReference type="NCBI Taxonomy" id="2942213"/>
    <lineage>
        <taxon>Bacteria</taxon>
        <taxon>Pseudomonadati</taxon>
        <taxon>Pseudomonadota</taxon>
        <taxon>Gammaproteobacteria</taxon>
        <taxon>Oceanospirillales</taxon>
        <taxon>Endozoicomonadaceae</taxon>
        <taxon>Parendozoicomonas</taxon>
    </lineage>
</organism>
<feature type="chain" id="PRO_5045838431" description="Dipeptidase" evidence="7">
    <location>
        <begin position="24"/>
        <end position="495"/>
    </location>
</feature>
<gene>
    <name evidence="8" type="ORF">M3P05_06510</name>
</gene>
<dbReference type="EC" id="3.4.-.-" evidence="6"/>
<dbReference type="RefSeq" id="WP_249698644.1">
    <property type="nucleotide sequence ID" value="NZ_JAMFLX010000006.1"/>
</dbReference>
<dbReference type="Gene3D" id="3.60.60.10">
    <property type="entry name" value="Penicillin V Acylase, Chain A"/>
    <property type="match status" value="1"/>
</dbReference>
<proteinExistence type="inferred from homology"/>
<dbReference type="PROSITE" id="PS51257">
    <property type="entry name" value="PROKAR_LIPOPROTEIN"/>
    <property type="match status" value="1"/>
</dbReference>
<reference evidence="8 9" key="1">
    <citation type="submission" date="2022-05" db="EMBL/GenBank/DDBJ databases">
        <authorList>
            <person name="Park J.-S."/>
        </authorList>
    </citation>
    <scope>NUCLEOTIDE SEQUENCE [LARGE SCALE GENOMIC DNA]</scope>
    <source>
        <strain evidence="8 9">2012CJ34-2</strain>
    </source>
</reference>
<evidence type="ECO:0000313" key="9">
    <source>
        <dbReference type="Proteomes" id="UP001203338"/>
    </source>
</evidence>
<dbReference type="InterPro" id="IPR047804">
    <property type="entry name" value="C69_dipept_A-like"/>
</dbReference>
<sequence>MSLMKKALVAAIAAAVAAPSAMACTSVMVGKNVSESGAIMLSRNEDFISNNWAKHMVIYPARTYKKGDTITLSNGLTVPAPAKALRYTAMIDWDNTSYDIPNNGKVFEERGVNELNVAMSATNSAEGNEKALKADPLIEDGIIEQNMVGLVLSEATSARNAVEILGRYIEKYGAGETNGIQFADQNEAWYMETGGGHQWIAVRIPDDKYLVIANGLRIHGVDLDSKDVMHVEGLFDMVKKNKLLDNPDRKSFNFAKAFGVPGDIYNTDREWLSQKMLTPSLKQESRQDQYPLFLSPDKKIGVDEVAAVLRADYNGTELENIAPRPSGVDRNAEAHIIEMYGNMPKELTAVIWQTPSAVNYSPFIPFYNVMEKVPAEYAMGTDSYDDQSAWWNFRALGALASKNVQEGKYRPVVEKVWNDLEHRFIASQPYMNSMLKDMYKKDSKLAVSFASDYSNGILQTSLNKATELKSALMTDLTRSTEKKYSPEEFEKISNL</sequence>
<evidence type="ECO:0000256" key="7">
    <source>
        <dbReference type="SAM" id="SignalP"/>
    </source>
</evidence>
<evidence type="ECO:0000313" key="8">
    <source>
        <dbReference type="EMBL" id="MCL6269591.1"/>
    </source>
</evidence>
<dbReference type="NCBIfam" id="NF033678">
    <property type="entry name" value="C69_fam_dipept"/>
    <property type="match status" value="1"/>
</dbReference>
<dbReference type="PANTHER" id="PTHR12994">
    <property type="entry name" value="SECERNIN"/>
    <property type="match status" value="1"/>
</dbReference>
<dbReference type="PANTHER" id="PTHR12994:SF17">
    <property type="entry name" value="LD30995P"/>
    <property type="match status" value="1"/>
</dbReference>
<accession>A0ABT0PF09</accession>
<keyword evidence="9" id="KW-1185">Reference proteome</keyword>
<evidence type="ECO:0000256" key="1">
    <source>
        <dbReference type="ARBA" id="ARBA00001670"/>
    </source>
</evidence>
<keyword evidence="5 6" id="KW-0224">Dipeptidase</keyword>
<dbReference type="EMBL" id="JAMFLX010000006">
    <property type="protein sequence ID" value="MCL6269591.1"/>
    <property type="molecule type" value="Genomic_DNA"/>
</dbReference>
<evidence type="ECO:0000256" key="2">
    <source>
        <dbReference type="ARBA" id="ARBA00007225"/>
    </source>
</evidence>
<comment type="caution">
    <text evidence="8">The sequence shown here is derived from an EMBL/GenBank/DDBJ whole genome shotgun (WGS) entry which is preliminary data.</text>
</comment>
<comment type="catalytic activity">
    <reaction evidence="1">
        <text>an L-aminoacyl-L-amino acid + H2O = 2 an L-alpha-amino acid</text>
        <dbReference type="Rhea" id="RHEA:48940"/>
        <dbReference type="ChEBI" id="CHEBI:15377"/>
        <dbReference type="ChEBI" id="CHEBI:59869"/>
        <dbReference type="ChEBI" id="CHEBI:77460"/>
        <dbReference type="EC" id="3.4.13.19"/>
    </reaction>
</comment>
<dbReference type="Proteomes" id="UP001203338">
    <property type="component" value="Unassembled WGS sequence"/>
</dbReference>
<keyword evidence="4 6" id="KW-0378">Hydrolase</keyword>
<evidence type="ECO:0000256" key="4">
    <source>
        <dbReference type="ARBA" id="ARBA00022801"/>
    </source>
</evidence>
<keyword evidence="3 6" id="KW-0645">Protease</keyword>
<protein>
    <recommendedName>
        <fullName evidence="6">Dipeptidase</fullName>
        <ecNumber evidence="6">3.4.-.-</ecNumber>
    </recommendedName>
</protein>
<evidence type="ECO:0000256" key="5">
    <source>
        <dbReference type="ARBA" id="ARBA00022997"/>
    </source>
</evidence>
<comment type="similarity">
    <text evidence="2 6">Belongs to the peptidase C69 family.</text>
</comment>
<name>A0ABT0PF09_9GAMM</name>
<dbReference type="InterPro" id="IPR005322">
    <property type="entry name" value="Peptidase_C69"/>
</dbReference>
<evidence type="ECO:0000256" key="3">
    <source>
        <dbReference type="ARBA" id="ARBA00022670"/>
    </source>
</evidence>
<keyword evidence="7" id="KW-0732">Signal</keyword>